<evidence type="ECO:0000256" key="8">
    <source>
        <dbReference type="PIRSR" id="PIRSR002549-4"/>
    </source>
</evidence>
<feature type="binding site" evidence="7">
    <location>
        <position position="444"/>
    </location>
    <ligand>
        <name>Fe(3+)</name>
        <dbReference type="ChEBI" id="CHEBI:29034"/>
        <label>1</label>
    </ligand>
</feature>
<feature type="disulfide bond" evidence="8">
    <location>
        <begin position="468"/>
        <end position="557"/>
    </location>
</feature>
<feature type="disulfide bond" evidence="8">
    <location>
        <begin position="17"/>
        <end position="40"/>
    </location>
</feature>
<dbReference type="CDD" id="cd13529">
    <property type="entry name" value="PBP2_transferrin"/>
    <property type="match status" value="2"/>
</dbReference>
<dbReference type="GO" id="GO:0005615">
    <property type="term" value="C:extracellular space"/>
    <property type="evidence" value="ECO:0007669"/>
    <property type="project" value="InterPro"/>
</dbReference>
<evidence type="ECO:0000256" key="2">
    <source>
        <dbReference type="ARBA" id="ARBA00022525"/>
    </source>
</evidence>
<name>A0AAN8XL65_HALRR</name>
<feature type="domain" description="Transferrin-like" evidence="9">
    <location>
        <begin position="4"/>
        <end position="346"/>
    </location>
</feature>
<dbReference type="SMART" id="SM00094">
    <property type="entry name" value="TR_FER"/>
    <property type="match status" value="2"/>
</dbReference>
<dbReference type="PANTHER" id="PTHR11485:SF29">
    <property type="entry name" value="TRANSFERRIN 2"/>
    <property type="match status" value="1"/>
</dbReference>
<evidence type="ECO:0000256" key="1">
    <source>
        <dbReference type="ARBA" id="ARBA00004613"/>
    </source>
</evidence>
<keyword evidence="2" id="KW-0964">Secreted</keyword>
<dbReference type="PROSITE" id="PS51408">
    <property type="entry name" value="TRANSFERRIN_LIKE_4"/>
    <property type="match status" value="2"/>
</dbReference>
<feature type="binding site" evidence="6">
    <location>
        <position position="127"/>
    </location>
    <ligand>
        <name>hydrogencarbonate</name>
        <dbReference type="ChEBI" id="CHEBI:17544"/>
        <label>1</label>
    </ligand>
</feature>
<dbReference type="EMBL" id="JAXCGZ010000806">
    <property type="protein sequence ID" value="KAK7085562.1"/>
    <property type="molecule type" value="Genomic_DNA"/>
</dbReference>
<dbReference type="GO" id="GO:0005769">
    <property type="term" value="C:early endosome"/>
    <property type="evidence" value="ECO:0007669"/>
    <property type="project" value="TreeGrafter"/>
</dbReference>
<proteinExistence type="inferred from homology"/>
<dbReference type="Proteomes" id="UP001381693">
    <property type="component" value="Unassembled WGS sequence"/>
</dbReference>
<feature type="domain" description="Transferrin-like" evidence="9">
    <location>
        <begin position="361"/>
        <end position="661"/>
    </location>
</feature>
<comment type="caution">
    <text evidence="10">The sequence shown here is derived from an EMBL/GenBank/DDBJ whole genome shotgun (WGS) entry which is preliminary data.</text>
</comment>
<feature type="disulfide bond" evidence="8">
    <location>
        <begin position="118"/>
        <end position="208"/>
    </location>
</feature>
<evidence type="ECO:0000313" key="11">
    <source>
        <dbReference type="Proteomes" id="UP001381693"/>
    </source>
</evidence>
<gene>
    <name evidence="10" type="primary">MFI2_3</name>
    <name evidence="10" type="ORF">SK128_018058</name>
</gene>
<keyword evidence="5" id="KW-0410">Iron transport</keyword>
<feature type="disulfide bond" evidence="8">
    <location>
        <begin position="364"/>
        <end position="401"/>
    </location>
</feature>
<evidence type="ECO:0000256" key="4">
    <source>
        <dbReference type="ARBA" id="ARBA00023157"/>
    </source>
</evidence>
<dbReference type="GO" id="GO:0005886">
    <property type="term" value="C:plasma membrane"/>
    <property type="evidence" value="ECO:0007669"/>
    <property type="project" value="TreeGrafter"/>
</dbReference>
<feature type="disulfide bond" evidence="8">
    <location>
        <begin position="529"/>
        <end position="540"/>
    </location>
</feature>
<organism evidence="10 11">
    <name type="scientific">Halocaridina rubra</name>
    <name type="common">Hawaiian red shrimp</name>
    <dbReference type="NCBI Taxonomy" id="373956"/>
    <lineage>
        <taxon>Eukaryota</taxon>
        <taxon>Metazoa</taxon>
        <taxon>Ecdysozoa</taxon>
        <taxon>Arthropoda</taxon>
        <taxon>Crustacea</taxon>
        <taxon>Multicrustacea</taxon>
        <taxon>Malacostraca</taxon>
        <taxon>Eumalacostraca</taxon>
        <taxon>Eucarida</taxon>
        <taxon>Decapoda</taxon>
        <taxon>Pleocyemata</taxon>
        <taxon>Caridea</taxon>
        <taxon>Atyoidea</taxon>
        <taxon>Atyidae</taxon>
        <taxon>Halocaridina</taxon>
    </lineage>
</organism>
<evidence type="ECO:0000256" key="3">
    <source>
        <dbReference type="ARBA" id="ARBA00022737"/>
    </source>
</evidence>
<keyword evidence="4 8" id="KW-1015">Disulfide bond</keyword>
<dbReference type="Pfam" id="PF00405">
    <property type="entry name" value="Transferrin"/>
    <property type="match status" value="2"/>
</dbReference>
<dbReference type="FunFam" id="3.40.190.10:FF:000095">
    <property type="entry name" value="Lactotransferrin"/>
    <property type="match status" value="1"/>
</dbReference>
<dbReference type="PANTHER" id="PTHR11485">
    <property type="entry name" value="TRANSFERRIN"/>
    <property type="match status" value="1"/>
</dbReference>
<feature type="disulfide bond" evidence="8">
    <location>
        <begin position="7"/>
        <end position="49"/>
    </location>
</feature>
<feature type="binding site" evidence="6">
    <location>
        <position position="477"/>
    </location>
    <ligand>
        <name>hydrogencarbonate</name>
        <dbReference type="ChEBI" id="CHEBI:17544"/>
        <label>1</label>
    </ligand>
</feature>
<keyword evidence="3" id="KW-0677">Repeat</keyword>
<feature type="disulfide bond" evidence="8">
    <location>
        <begin position="161"/>
        <end position="184"/>
    </location>
</feature>
<evidence type="ECO:0000259" key="9">
    <source>
        <dbReference type="PROSITE" id="PS51408"/>
    </source>
</evidence>
<evidence type="ECO:0000256" key="5">
    <source>
        <dbReference type="PIRNR" id="PIRNR002549"/>
    </source>
</evidence>
<protein>
    <submittedName>
        <fullName evidence="10">Ferric iron binding</fullName>
    </submittedName>
</protein>
<feature type="disulfide bond" evidence="8">
    <location>
        <begin position="598"/>
        <end position="612"/>
    </location>
</feature>
<keyword evidence="5" id="KW-0406">Ion transport</keyword>
<feature type="binding site" evidence="7">
    <location>
        <position position="64"/>
    </location>
    <ligand>
        <name>Fe(3+)</name>
        <dbReference type="ChEBI" id="CHEBI:29034"/>
        <label>1</label>
    </ligand>
</feature>
<dbReference type="AlphaFoldDB" id="A0AAN8XL65"/>
<feature type="disulfide bond" evidence="8">
    <location>
        <begin position="374"/>
        <end position="392"/>
    </location>
</feature>
<keyword evidence="5" id="KW-0813">Transport</keyword>
<accession>A0AAN8XL65</accession>
<comment type="subcellular location">
    <subcellularLocation>
        <location evidence="1">Secreted</location>
    </subcellularLocation>
</comment>
<keyword evidence="5 7" id="KW-0408">Iron</keyword>
<dbReference type="GO" id="GO:0006826">
    <property type="term" value="P:iron ion transport"/>
    <property type="evidence" value="ECO:0007669"/>
    <property type="project" value="UniProtKB-KW"/>
</dbReference>
<dbReference type="SUPFAM" id="SSF53850">
    <property type="entry name" value="Periplasmic binding protein-like II"/>
    <property type="match status" value="2"/>
</dbReference>
<feature type="binding site" evidence="7">
    <location>
        <position position="202"/>
    </location>
    <ligand>
        <name>Fe(3+)</name>
        <dbReference type="ChEBI" id="CHEBI:29034"/>
        <label>1</label>
    </ligand>
</feature>
<dbReference type="PRINTS" id="PR00422">
    <property type="entry name" value="TRANSFERRIN"/>
</dbReference>
<dbReference type="GO" id="GO:0046872">
    <property type="term" value="F:metal ion binding"/>
    <property type="evidence" value="ECO:0007669"/>
    <property type="project" value="UniProtKB-KW"/>
</dbReference>
<keyword evidence="5 7" id="KW-0479">Metal-binding</keyword>
<evidence type="ECO:0000256" key="6">
    <source>
        <dbReference type="PIRSR" id="PIRSR002549-2"/>
    </source>
</evidence>
<dbReference type="InterPro" id="IPR001156">
    <property type="entry name" value="Transferrin-like_dom"/>
</dbReference>
<dbReference type="PIRSF" id="PIRSF002549">
    <property type="entry name" value="Transferrin"/>
    <property type="match status" value="1"/>
</dbReference>
<feature type="disulfide bond" evidence="8">
    <location>
        <begin position="245"/>
        <end position="259"/>
    </location>
</feature>
<keyword evidence="11" id="KW-1185">Reference proteome</keyword>
<comment type="similarity">
    <text evidence="5">Belongs to the transferrin family.</text>
</comment>
<feature type="disulfide bond" evidence="8">
    <location>
        <begin position="510"/>
        <end position="532"/>
    </location>
</feature>
<feature type="binding site" evidence="7">
    <location>
        <position position="92"/>
    </location>
    <ligand>
        <name>Fe(3+)</name>
        <dbReference type="ChEBI" id="CHEBI:29034"/>
        <label>1</label>
    </ligand>
</feature>
<dbReference type="Gene3D" id="3.40.190.10">
    <property type="entry name" value="Periplasmic binding protein-like II"/>
    <property type="match status" value="4"/>
</dbReference>
<sequence length="661" mass="74259">MSPLRWCTISPAELQKCNNLARAMEQDAILLSNTYTRLECIQRSNHEECMVLLYQEDADIVQLDPHEIFIAGRYHSLIPIMKEVYDKSRQYYYSVALIKKGNMSDVSSLEDLEGKVGCFPSVASMGGWILPIAKLIKTGAMKIIDCNNHIKSASEFFSGGCAVNILSDKYNPLGDNNQVLCSACGSDLPGQHCTSQDIYAGYQGALKCLLDKGDIAFVKHSTLDRAVAAHPEDFKGAVEELELLCEDGTHRPLTEYEQCNWGSIPSNAIVTTSAKSLEQRRNIQDFLKELVNMYGKKAEDNPGAFKLFESSMYGKSHDLLLSDDTEALVDLAVSQQNFQRYLVGNIMNHIQTVRSCPVPQMRLCVTSFAEFSKCLKMRTALHAQLLKPEMECIKGESNFDCMSSIQKREADVAVFEAGDIYSAGLMHELVPIMAEQYNLETLEYYVVAVSKEDDPDTDVLYLKDKNTCHPGVMHGGGWVVPMAYLINNNLIRQYGCNSVRAASEYFQKACAPGSLSPFYRHNMNRLNLCHLCRGTGSGYCSRDHSEPFYGFTGAFRCLVEGGGDIAFLKHTTVRENVDGRRKEWWARNQLTADYQLVCRDGTRAPVTDYENCNLGMVRSNAVVTRGGYLYNETEIDAYINLLLYAQQYFGRDSDDEWKYVL</sequence>
<evidence type="ECO:0000256" key="7">
    <source>
        <dbReference type="PIRSR" id="PIRSR002549-3"/>
    </source>
</evidence>
<evidence type="ECO:0000313" key="10">
    <source>
        <dbReference type="EMBL" id="KAK7085562.1"/>
    </source>
</evidence>
<dbReference type="GO" id="GO:0055037">
    <property type="term" value="C:recycling endosome"/>
    <property type="evidence" value="ECO:0007669"/>
    <property type="project" value="TreeGrafter"/>
</dbReference>
<dbReference type="InterPro" id="IPR016357">
    <property type="entry name" value="Transferrin"/>
</dbReference>
<reference evidence="10 11" key="1">
    <citation type="submission" date="2023-11" db="EMBL/GenBank/DDBJ databases">
        <title>Halocaridina rubra genome assembly.</title>
        <authorList>
            <person name="Smith C."/>
        </authorList>
    </citation>
    <scope>NUCLEOTIDE SEQUENCE [LARGE SCALE GENOMIC DNA]</scope>
    <source>
        <strain evidence="10">EP-1</strain>
        <tissue evidence="10">Whole</tissue>
    </source>
</reference>